<organism evidence="2">
    <name type="scientific">Rhodothermus marinus</name>
    <name type="common">Rhodothermus obamensis</name>
    <dbReference type="NCBI Taxonomy" id="29549"/>
    <lineage>
        <taxon>Bacteria</taxon>
        <taxon>Pseudomonadati</taxon>
        <taxon>Rhodothermota</taxon>
        <taxon>Rhodothermia</taxon>
        <taxon>Rhodothermales</taxon>
        <taxon>Rhodothermaceae</taxon>
        <taxon>Rhodothermus</taxon>
    </lineage>
</organism>
<dbReference type="Gene3D" id="3.40.630.30">
    <property type="match status" value="1"/>
</dbReference>
<evidence type="ECO:0000313" key="2">
    <source>
        <dbReference type="EMBL" id="HER97175.1"/>
    </source>
</evidence>
<gene>
    <name evidence="2" type="ORF">ENO59_11845</name>
</gene>
<feature type="domain" description="N-acetyltransferase" evidence="1">
    <location>
        <begin position="15"/>
        <end position="154"/>
    </location>
</feature>
<dbReference type="AlphaFoldDB" id="A0A7V2F8E3"/>
<sequence length="154" mass="18168">MTEVYRTTVPTDAVLSIEEVGLDQLELIRELNLRIFEEERVINTFDREDLLILLARVNGVPAGFKIGYRENGRTFYSAKGGVLPEYRRQGIARQLLYVMMDWARQKGYKRFAYDTFPNRHPGMTVLGLIEGFRVTRADYNTYYRDYRLRLEKDL</sequence>
<accession>A0A7V2F8E3</accession>
<comment type="caution">
    <text evidence="2">The sequence shown here is derived from an EMBL/GenBank/DDBJ whole genome shotgun (WGS) entry which is preliminary data.</text>
</comment>
<dbReference type="SUPFAM" id="SSF55729">
    <property type="entry name" value="Acyl-CoA N-acyltransferases (Nat)"/>
    <property type="match status" value="1"/>
</dbReference>
<dbReference type="GO" id="GO:0016747">
    <property type="term" value="F:acyltransferase activity, transferring groups other than amino-acyl groups"/>
    <property type="evidence" value="ECO:0007669"/>
    <property type="project" value="InterPro"/>
</dbReference>
<dbReference type="InterPro" id="IPR016181">
    <property type="entry name" value="Acyl_CoA_acyltransferase"/>
</dbReference>
<dbReference type="EMBL" id="DSGB01000006">
    <property type="protein sequence ID" value="HER97175.1"/>
    <property type="molecule type" value="Genomic_DNA"/>
</dbReference>
<dbReference type="Pfam" id="PF00583">
    <property type="entry name" value="Acetyltransf_1"/>
    <property type="match status" value="1"/>
</dbReference>
<proteinExistence type="predicted"/>
<dbReference type="InterPro" id="IPR000182">
    <property type="entry name" value="GNAT_dom"/>
</dbReference>
<evidence type="ECO:0000259" key="1">
    <source>
        <dbReference type="PROSITE" id="PS51186"/>
    </source>
</evidence>
<dbReference type="PROSITE" id="PS51186">
    <property type="entry name" value="GNAT"/>
    <property type="match status" value="1"/>
</dbReference>
<protein>
    <submittedName>
        <fullName evidence="2">GNAT family N-acetyltransferase</fullName>
    </submittedName>
</protein>
<keyword evidence="2" id="KW-0808">Transferase</keyword>
<reference evidence="2" key="1">
    <citation type="journal article" date="2020" name="mSystems">
        <title>Genome- and Community-Level Interaction Insights into Carbon Utilization and Element Cycling Functions of Hydrothermarchaeota in Hydrothermal Sediment.</title>
        <authorList>
            <person name="Zhou Z."/>
            <person name="Liu Y."/>
            <person name="Xu W."/>
            <person name="Pan J."/>
            <person name="Luo Z.H."/>
            <person name="Li M."/>
        </authorList>
    </citation>
    <scope>NUCLEOTIDE SEQUENCE [LARGE SCALE GENOMIC DNA]</scope>
    <source>
        <strain evidence="2">SpSt-143</strain>
    </source>
</reference>
<dbReference type="CDD" id="cd04301">
    <property type="entry name" value="NAT_SF"/>
    <property type="match status" value="1"/>
</dbReference>
<name>A0A7V2F8E3_RHOMR</name>